<dbReference type="KEGG" id="rta:Rta_35590"/>
<dbReference type="HOGENOM" id="CLU_116278_0_0_4"/>
<evidence type="ECO:0008006" key="3">
    <source>
        <dbReference type="Google" id="ProtNLM"/>
    </source>
</evidence>
<name>F5Y0S8_RAMTT</name>
<dbReference type="PATRIC" id="fig|365046.3.peg.3649"/>
<dbReference type="Proteomes" id="UP000008385">
    <property type="component" value="Chromosome"/>
</dbReference>
<dbReference type="eggNOG" id="ENOG5033TCE">
    <property type="taxonomic scope" value="Bacteria"/>
</dbReference>
<gene>
    <name evidence="1" type="ordered locus">Rta_35590</name>
</gene>
<proteinExistence type="predicted"/>
<evidence type="ECO:0000313" key="1">
    <source>
        <dbReference type="EMBL" id="AEG94672.1"/>
    </source>
</evidence>
<reference evidence="1 2" key="2">
    <citation type="journal article" date="2011" name="PLoS ONE">
        <title>The Cyst-Dividing Bacterium Ramlibacter tataouinensis TTB310 Genome Reveals a Well-Stocked Toolbox for Adaptation to a Desert Environment.</title>
        <authorList>
            <person name="De Luca G."/>
            <person name="Barakat M."/>
            <person name="Ortet P."/>
            <person name="Fochesato S."/>
            <person name="Jourlin-Castelli C."/>
            <person name="Ansaldi M."/>
            <person name="Py B."/>
            <person name="Fichant G."/>
            <person name="Coutinho P.M."/>
            <person name="Voulhoux R."/>
            <person name="Bastien O."/>
            <person name="Marechal E."/>
            <person name="Henrissat B."/>
            <person name="Quentin Y."/>
            <person name="Noirot P."/>
            <person name="Filloux A."/>
            <person name="Mejean V."/>
            <person name="Dubow M.S."/>
            <person name="Barras F."/>
            <person name="Barbe V."/>
            <person name="Weissenbach J."/>
            <person name="Mihalcescu I."/>
            <person name="Vermeglio A."/>
            <person name="Achouak W."/>
            <person name="Heulin T."/>
        </authorList>
    </citation>
    <scope>NUCLEOTIDE SEQUENCE [LARGE SCALE GENOMIC DNA]</scope>
    <source>
        <strain evidence="2">ATCC BAA-407 / DSM 14655 / LMG 21543 / TTB310</strain>
    </source>
</reference>
<dbReference type="STRING" id="365046.Rta_35590"/>
<keyword evidence="2" id="KW-1185">Reference proteome</keyword>
<protein>
    <recommendedName>
        <fullName evidence="3">SnoaL-like domain-containing protein</fullName>
    </recommendedName>
</protein>
<dbReference type="AlphaFoldDB" id="F5Y0S8"/>
<organism evidence="1 2">
    <name type="scientific">Ramlibacter tataouinensis (strain ATCC BAA-407 / DSM 14655 / LMG 21543 / TTB310)</name>
    <dbReference type="NCBI Taxonomy" id="365046"/>
    <lineage>
        <taxon>Bacteria</taxon>
        <taxon>Pseudomonadati</taxon>
        <taxon>Pseudomonadota</taxon>
        <taxon>Betaproteobacteria</taxon>
        <taxon>Burkholderiales</taxon>
        <taxon>Comamonadaceae</taxon>
        <taxon>Ramlibacter</taxon>
    </lineage>
</organism>
<sequence length="208" mass="23759">MASEIDMSRLDITQQNVAVEKALAATTNPRHRYLLKSYLRHRYLESAGRWQEILDPALTVDHPVYRFNLAGKSAFTLRGKEQVGALYGHWTATNQCIFYVEDEDVAVGDHMVIGRGIGYHQVLGSELAAEGLKVDPQAMYLKKSQIMMLWPYDDRCRLLGEDVWEFDTEKAGLFKLDPADVLTAQQSRQLLDPYIKPLELFDESLLPR</sequence>
<evidence type="ECO:0000313" key="2">
    <source>
        <dbReference type="Proteomes" id="UP000008385"/>
    </source>
</evidence>
<dbReference type="EMBL" id="CP000245">
    <property type="protein sequence ID" value="AEG94672.1"/>
    <property type="molecule type" value="Genomic_DNA"/>
</dbReference>
<reference evidence="2" key="1">
    <citation type="submission" date="2006-01" db="EMBL/GenBank/DDBJ databases">
        <title>Genome of the cyst-dividing bacterium Ramlibacter tataouinensis.</title>
        <authorList>
            <person name="Barakat M."/>
            <person name="Ortet P."/>
            <person name="De Luca G."/>
            <person name="Jourlin-Castelli C."/>
            <person name="Ansaldi M."/>
            <person name="Py B."/>
            <person name="Fichant G."/>
            <person name="Coutinho P."/>
            <person name="Voulhoux R."/>
            <person name="Bastien O."/>
            <person name="Roy S."/>
            <person name="Marechal E."/>
            <person name="Henrissat B."/>
            <person name="Quentin Y."/>
            <person name="Noirot P."/>
            <person name="Filloux A."/>
            <person name="Mejean V."/>
            <person name="DuBow M."/>
            <person name="Barras F."/>
            <person name="Heulin T."/>
        </authorList>
    </citation>
    <scope>NUCLEOTIDE SEQUENCE [LARGE SCALE GENOMIC DNA]</scope>
    <source>
        <strain evidence="2">ATCC BAA-407 / DSM 14655 / LMG 21543 / TTB310</strain>
    </source>
</reference>
<accession>F5Y0S8</accession>